<dbReference type="Proteomes" id="UP001307889">
    <property type="component" value="Chromosome 7"/>
</dbReference>
<reference evidence="1 2" key="1">
    <citation type="submission" date="2023-09" db="EMBL/GenBank/DDBJ databases">
        <title>Nesidiocoris tenuis whole genome shotgun sequence.</title>
        <authorList>
            <person name="Shibata T."/>
            <person name="Shimoda M."/>
            <person name="Kobayashi T."/>
            <person name="Uehara T."/>
        </authorList>
    </citation>
    <scope>NUCLEOTIDE SEQUENCE [LARGE SCALE GENOMIC DNA]</scope>
    <source>
        <strain evidence="1 2">Japan</strain>
    </source>
</reference>
<proteinExistence type="predicted"/>
<gene>
    <name evidence="1" type="ORF">NTJ_09679</name>
</gene>
<dbReference type="EMBL" id="AP028915">
    <property type="protein sequence ID" value="BES96866.1"/>
    <property type="molecule type" value="Genomic_DNA"/>
</dbReference>
<name>A0ABN7AXE5_9HEMI</name>
<sequence>MYAARSRNEVALPADVVSRGYGCSYGDGVHPRRSHEFRSLRFRLLAPRGGALHFAYKNLHFTRKVENNFVENSAVLLDEYEA</sequence>
<organism evidence="1 2">
    <name type="scientific">Nesidiocoris tenuis</name>
    <dbReference type="NCBI Taxonomy" id="355587"/>
    <lineage>
        <taxon>Eukaryota</taxon>
        <taxon>Metazoa</taxon>
        <taxon>Ecdysozoa</taxon>
        <taxon>Arthropoda</taxon>
        <taxon>Hexapoda</taxon>
        <taxon>Insecta</taxon>
        <taxon>Pterygota</taxon>
        <taxon>Neoptera</taxon>
        <taxon>Paraneoptera</taxon>
        <taxon>Hemiptera</taxon>
        <taxon>Heteroptera</taxon>
        <taxon>Panheteroptera</taxon>
        <taxon>Cimicomorpha</taxon>
        <taxon>Miridae</taxon>
        <taxon>Dicyphina</taxon>
        <taxon>Nesidiocoris</taxon>
    </lineage>
</organism>
<protein>
    <submittedName>
        <fullName evidence="1">Uncharacterized protein</fullName>
    </submittedName>
</protein>
<evidence type="ECO:0000313" key="2">
    <source>
        <dbReference type="Proteomes" id="UP001307889"/>
    </source>
</evidence>
<evidence type="ECO:0000313" key="1">
    <source>
        <dbReference type="EMBL" id="BES96866.1"/>
    </source>
</evidence>
<keyword evidence="2" id="KW-1185">Reference proteome</keyword>
<accession>A0ABN7AXE5</accession>